<dbReference type="Pfam" id="PF13361">
    <property type="entry name" value="UvrD_C"/>
    <property type="match status" value="2"/>
</dbReference>
<comment type="catalytic activity">
    <reaction evidence="8">
        <text>ATP + H2O = ADP + phosphate + H(+)</text>
        <dbReference type="Rhea" id="RHEA:13065"/>
        <dbReference type="ChEBI" id="CHEBI:15377"/>
        <dbReference type="ChEBI" id="CHEBI:15378"/>
        <dbReference type="ChEBI" id="CHEBI:30616"/>
        <dbReference type="ChEBI" id="CHEBI:43474"/>
        <dbReference type="ChEBI" id="CHEBI:456216"/>
        <dbReference type="EC" id="5.6.2.4"/>
    </reaction>
</comment>
<dbReference type="PANTHER" id="PTHR11070">
    <property type="entry name" value="UVRD / RECB / PCRA DNA HELICASE FAMILY MEMBER"/>
    <property type="match status" value="1"/>
</dbReference>
<evidence type="ECO:0000256" key="7">
    <source>
        <dbReference type="ARBA" id="ARBA00034808"/>
    </source>
</evidence>
<dbReference type="RefSeq" id="WP_216242750.1">
    <property type="nucleotide sequence ID" value="NZ_JABACJ020000013.1"/>
</dbReference>
<evidence type="ECO:0000259" key="10">
    <source>
        <dbReference type="PROSITE" id="PS51198"/>
    </source>
</evidence>
<dbReference type="GO" id="GO:0004386">
    <property type="term" value="F:helicase activity"/>
    <property type="evidence" value="ECO:0007669"/>
    <property type="project" value="UniProtKB-KW"/>
</dbReference>
<feature type="binding site" evidence="9">
    <location>
        <begin position="29"/>
        <end position="36"/>
    </location>
    <ligand>
        <name>ATP</name>
        <dbReference type="ChEBI" id="CHEBI:30616"/>
    </ligand>
</feature>
<comment type="catalytic activity">
    <reaction evidence="6">
        <text>Couples ATP hydrolysis with the unwinding of duplex DNA by translocating in the 3'-5' direction.</text>
        <dbReference type="EC" id="5.6.2.4"/>
    </reaction>
</comment>
<dbReference type="EC" id="5.6.2.4" evidence="7"/>
<keyword evidence="4 9" id="KW-0067">ATP-binding</keyword>
<gene>
    <name evidence="12" type="ORF">HGO97_013740</name>
</gene>
<keyword evidence="3 9" id="KW-0347">Helicase</keyword>
<feature type="domain" description="UvrD-like helicase ATP-binding" evidence="10">
    <location>
        <begin position="8"/>
        <end position="300"/>
    </location>
</feature>
<evidence type="ECO:0000256" key="3">
    <source>
        <dbReference type="ARBA" id="ARBA00022806"/>
    </source>
</evidence>
<evidence type="ECO:0000256" key="6">
    <source>
        <dbReference type="ARBA" id="ARBA00034617"/>
    </source>
</evidence>
<evidence type="ECO:0000256" key="1">
    <source>
        <dbReference type="ARBA" id="ARBA00022741"/>
    </source>
</evidence>
<dbReference type="InterPro" id="IPR014017">
    <property type="entry name" value="DNA_helicase_UvrD-like_C"/>
</dbReference>
<dbReference type="Proteomes" id="UP000723714">
    <property type="component" value="Unassembled WGS sequence"/>
</dbReference>
<comment type="caution">
    <text evidence="12">The sequence shown here is derived from an EMBL/GenBank/DDBJ whole genome shotgun (WGS) entry which is preliminary data.</text>
</comment>
<dbReference type="CDD" id="cd17932">
    <property type="entry name" value="DEXQc_UvrD"/>
    <property type="match status" value="1"/>
</dbReference>
<evidence type="ECO:0000259" key="11">
    <source>
        <dbReference type="PROSITE" id="PS51217"/>
    </source>
</evidence>
<keyword evidence="2 9" id="KW-0378">Hydrolase</keyword>
<sequence>MNYEEQWNRLNEYQKAAVLDESPACIVNANVGSGKTTVLIAKILYLHMKKQVSIRDMAVLTFTNKAAGEIKERLLAIEPKLTEEDLAGFGTFHSVAMNYLRTRLDVESMGWTKQFLIIEPDEEAELALRLSKEQNWKIKYKNRLKKRLEQEYTAFRQGKTKSRYQDDMFLLFEALQEEKKRQNKMSFSDLIEVCTKLLNREDEQKESTCADDSLPKNGETDYGHRSEKPEWIIVDEVQDSDKQQMEFLTALKGEHTRLFAVGDPNQLIYSWRGSVETMFYSLKHQFDAKELSLPVNYRSSRTILEAAGRFLQYGNTVAGSREEGMPIKVQNHYDAFQEAQYLAQKIKELHLGGMEYGEIAIFYRLQSQSEILEKVFEREGVPYTVSLKKTLREIPVLDWFVKVLTFACNQKDRYAAEAVLSHPFYGEGMEKKRLKSFLAEPKEGEVDLYDRMKGFQEAFSSETGKDGMEIYSYFSLDASLHPNAASYEEDRKLVLDLCKRLVIYSQEDQKSLAKGTAQFLRSSALYGIQILKEEENPGKDQVRLMSLHASKGLEFTVVFIIGVNDGLIPLTGRSFEQEEEERRLFFVGMTRAREQLELSYYTNPGQPRVNGGPGRYLNMLPKHLLDWEGSQAPEEKMANLKQLRKAVRREQEKSGYAQSKAEAATESVAAEKIAPAIAGEELTVRKVRHPKYGIGILVDENEMTAEVEFEGYGRKEFLKAFGEIEMLQRKIREKKCRTQIFILWRHFFY</sequence>
<name>A0ABS6D5U7_9FIRM</name>
<reference evidence="12 13" key="1">
    <citation type="submission" date="2021-06" db="EMBL/GenBank/DDBJ databases">
        <title>Faecalicatena sp. nov. isolated from porcine feces.</title>
        <authorList>
            <person name="Oh B.S."/>
            <person name="Lee J.H."/>
        </authorList>
    </citation>
    <scope>NUCLEOTIDE SEQUENCE [LARGE SCALE GENOMIC DNA]</scope>
    <source>
        <strain evidence="12 13">AGMB00832</strain>
    </source>
</reference>
<keyword evidence="5" id="KW-0413">Isomerase</keyword>
<evidence type="ECO:0000256" key="2">
    <source>
        <dbReference type="ARBA" id="ARBA00022801"/>
    </source>
</evidence>
<keyword evidence="13" id="KW-1185">Reference proteome</keyword>
<keyword evidence="1 9" id="KW-0547">Nucleotide-binding</keyword>
<evidence type="ECO:0000256" key="4">
    <source>
        <dbReference type="ARBA" id="ARBA00022840"/>
    </source>
</evidence>
<evidence type="ECO:0000313" key="12">
    <source>
        <dbReference type="EMBL" id="MBU3876871.1"/>
    </source>
</evidence>
<accession>A0ABS6D5U7</accession>
<dbReference type="InterPro" id="IPR014016">
    <property type="entry name" value="UvrD-like_ATP-bd"/>
</dbReference>
<evidence type="ECO:0000256" key="9">
    <source>
        <dbReference type="PROSITE-ProRule" id="PRU00560"/>
    </source>
</evidence>
<protein>
    <recommendedName>
        <fullName evidence="7">DNA 3'-5' helicase</fullName>
        <ecNumber evidence="7">5.6.2.4</ecNumber>
    </recommendedName>
</protein>
<organism evidence="12 13">
    <name type="scientific">Faecalicatena faecalis</name>
    <dbReference type="NCBI Taxonomy" id="2726362"/>
    <lineage>
        <taxon>Bacteria</taxon>
        <taxon>Bacillati</taxon>
        <taxon>Bacillota</taxon>
        <taxon>Clostridia</taxon>
        <taxon>Lachnospirales</taxon>
        <taxon>Lachnospiraceae</taxon>
        <taxon>Faecalicatena</taxon>
    </lineage>
</organism>
<dbReference type="PANTHER" id="PTHR11070:SF2">
    <property type="entry name" value="ATP-DEPENDENT DNA HELICASE SRS2"/>
    <property type="match status" value="1"/>
</dbReference>
<feature type="domain" description="UvrD-like helicase C-terminal" evidence="11">
    <location>
        <begin position="293"/>
        <end position="552"/>
    </location>
</feature>
<evidence type="ECO:0000313" key="13">
    <source>
        <dbReference type="Proteomes" id="UP000723714"/>
    </source>
</evidence>
<proteinExistence type="predicted"/>
<evidence type="ECO:0000256" key="5">
    <source>
        <dbReference type="ARBA" id="ARBA00023235"/>
    </source>
</evidence>
<dbReference type="PROSITE" id="PS51217">
    <property type="entry name" value="UVRD_HELICASE_CTER"/>
    <property type="match status" value="1"/>
</dbReference>
<dbReference type="PROSITE" id="PS51198">
    <property type="entry name" value="UVRD_HELICASE_ATP_BIND"/>
    <property type="match status" value="1"/>
</dbReference>
<dbReference type="EMBL" id="JABACJ020000013">
    <property type="protein sequence ID" value="MBU3876871.1"/>
    <property type="molecule type" value="Genomic_DNA"/>
</dbReference>
<dbReference type="Pfam" id="PF00580">
    <property type="entry name" value="UvrD-helicase"/>
    <property type="match status" value="1"/>
</dbReference>
<evidence type="ECO:0000256" key="8">
    <source>
        <dbReference type="ARBA" id="ARBA00048988"/>
    </source>
</evidence>
<dbReference type="InterPro" id="IPR000212">
    <property type="entry name" value="DNA_helicase_UvrD/REP"/>
</dbReference>